<feature type="region of interest" description="Disordered" evidence="1">
    <location>
        <begin position="95"/>
        <end position="114"/>
    </location>
</feature>
<sequence length="114" mass="12337">MNGSPSAACAGNSSLTLKSLNERPALRTNNKGRLETKSCGSILRRKEERNTLEEGPVLTADGQRTACLVSVLPVCVTRQRKRKWLAEVSWRTSPLRSSSSMQCGPPSCAPLVVP</sequence>
<organism evidence="2 3">
    <name type="scientific">Perca fluviatilis</name>
    <name type="common">European perch</name>
    <dbReference type="NCBI Taxonomy" id="8168"/>
    <lineage>
        <taxon>Eukaryota</taxon>
        <taxon>Metazoa</taxon>
        <taxon>Chordata</taxon>
        <taxon>Craniata</taxon>
        <taxon>Vertebrata</taxon>
        <taxon>Euteleostomi</taxon>
        <taxon>Actinopterygii</taxon>
        <taxon>Neopterygii</taxon>
        <taxon>Teleostei</taxon>
        <taxon>Neoteleostei</taxon>
        <taxon>Acanthomorphata</taxon>
        <taxon>Eupercaria</taxon>
        <taxon>Perciformes</taxon>
        <taxon>Percoidei</taxon>
        <taxon>Percidae</taxon>
        <taxon>Percinae</taxon>
        <taxon>Perca</taxon>
    </lineage>
</organism>
<dbReference type="Proteomes" id="UP000465112">
    <property type="component" value="Chromosome 2"/>
</dbReference>
<proteinExistence type="predicted"/>
<evidence type="ECO:0000313" key="2">
    <source>
        <dbReference type="EMBL" id="KAF1393813.1"/>
    </source>
</evidence>
<name>A0A6A5FPY6_PERFL</name>
<accession>A0A6A5FPY6</accession>
<evidence type="ECO:0000313" key="3">
    <source>
        <dbReference type="Proteomes" id="UP000465112"/>
    </source>
</evidence>
<dbReference type="EMBL" id="VHII01000002">
    <property type="protein sequence ID" value="KAF1393813.1"/>
    <property type="molecule type" value="Genomic_DNA"/>
</dbReference>
<keyword evidence="3" id="KW-1185">Reference proteome</keyword>
<gene>
    <name evidence="2" type="ORF">PFLUV_G00019950</name>
</gene>
<protein>
    <submittedName>
        <fullName evidence="2">Uncharacterized protein</fullName>
    </submittedName>
</protein>
<comment type="caution">
    <text evidence="2">The sequence shown here is derived from an EMBL/GenBank/DDBJ whole genome shotgun (WGS) entry which is preliminary data.</text>
</comment>
<dbReference type="AlphaFoldDB" id="A0A6A5FPY6"/>
<reference evidence="2 3" key="1">
    <citation type="submission" date="2019-06" db="EMBL/GenBank/DDBJ databases">
        <title>A chromosome-scale genome assembly of the European perch, Perca fluviatilis.</title>
        <authorList>
            <person name="Roques C."/>
            <person name="Zahm M."/>
            <person name="Cabau C."/>
            <person name="Klopp C."/>
            <person name="Bouchez O."/>
            <person name="Donnadieu C."/>
            <person name="Kuhl H."/>
            <person name="Gislard M."/>
            <person name="Guendouz S."/>
            <person name="Journot L."/>
            <person name="Haffray P."/>
            <person name="Bestin A."/>
            <person name="Morvezen R."/>
            <person name="Feron R."/>
            <person name="Wen M."/>
            <person name="Jouanno E."/>
            <person name="Herpin A."/>
            <person name="Schartl M."/>
            <person name="Postlethwait J."/>
            <person name="Schaerlinger B."/>
            <person name="Chardard D."/>
            <person name="Lecocq T."/>
            <person name="Poncet C."/>
            <person name="Jaffrelo L."/>
            <person name="Lampietro C."/>
            <person name="Guiguen Y."/>
        </authorList>
    </citation>
    <scope>NUCLEOTIDE SEQUENCE [LARGE SCALE GENOMIC DNA]</scope>
    <source>
        <tissue evidence="2">Blood</tissue>
    </source>
</reference>
<evidence type="ECO:0000256" key="1">
    <source>
        <dbReference type="SAM" id="MobiDB-lite"/>
    </source>
</evidence>